<dbReference type="InterPro" id="IPR000531">
    <property type="entry name" value="Beta-barrel_TonB"/>
</dbReference>
<dbReference type="InterPro" id="IPR037066">
    <property type="entry name" value="Plug_dom_sf"/>
</dbReference>
<evidence type="ECO:0000256" key="5">
    <source>
        <dbReference type="ARBA" id="ARBA00022692"/>
    </source>
</evidence>
<proteinExistence type="inferred from homology"/>
<dbReference type="InterPro" id="IPR012910">
    <property type="entry name" value="Plug_dom"/>
</dbReference>
<evidence type="ECO:0000259" key="16">
    <source>
        <dbReference type="Pfam" id="PF07715"/>
    </source>
</evidence>
<accession>A0ABU5I461</accession>
<reference evidence="17 18" key="1">
    <citation type="submission" date="2023-12" db="EMBL/GenBank/DDBJ databases">
        <title>Description of Novel Strain Fulvimarina sp. 2208YS6-2-32 isolated from Uroteuthis (Photololigo) edulis.</title>
        <authorList>
            <person name="Park J.-S."/>
        </authorList>
    </citation>
    <scope>NUCLEOTIDE SEQUENCE [LARGE SCALE GENOMIC DNA]</scope>
    <source>
        <strain evidence="17 18">2208YS6-2-32</strain>
    </source>
</reference>
<dbReference type="Pfam" id="PF00593">
    <property type="entry name" value="TonB_dep_Rec_b-barrel"/>
    <property type="match status" value="1"/>
</dbReference>
<evidence type="ECO:0000256" key="1">
    <source>
        <dbReference type="ARBA" id="ARBA00004571"/>
    </source>
</evidence>
<feature type="domain" description="TonB-dependent receptor-like beta-barrel" evidence="15">
    <location>
        <begin position="279"/>
        <end position="697"/>
    </location>
</feature>
<evidence type="ECO:0000313" key="17">
    <source>
        <dbReference type="EMBL" id="MDY8110177.1"/>
    </source>
</evidence>
<dbReference type="NCBIfam" id="TIGR01786">
    <property type="entry name" value="TonB-hemlactrns"/>
    <property type="match status" value="1"/>
</dbReference>
<evidence type="ECO:0000256" key="14">
    <source>
        <dbReference type="SAM" id="SignalP"/>
    </source>
</evidence>
<dbReference type="PANTHER" id="PTHR30069">
    <property type="entry name" value="TONB-DEPENDENT OUTER MEMBRANE RECEPTOR"/>
    <property type="match status" value="1"/>
</dbReference>
<dbReference type="Gene3D" id="2.40.170.20">
    <property type="entry name" value="TonB-dependent receptor, beta-barrel domain"/>
    <property type="match status" value="1"/>
</dbReference>
<comment type="caution">
    <text evidence="17">The sequence shown here is derived from an EMBL/GenBank/DDBJ whole genome shotgun (WGS) entry which is preliminary data.</text>
</comment>
<evidence type="ECO:0000259" key="15">
    <source>
        <dbReference type="Pfam" id="PF00593"/>
    </source>
</evidence>
<evidence type="ECO:0000256" key="9">
    <source>
        <dbReference type="ARBA" id="ARBA00023170"/>
    </source>
</evidence>
<evidence type="ECO:0000313" key="18">
    <source>
        <dbReference type="Proteomes" id="UP001294412"/>
    </source>
</evidence>
<feature type="domain" description="TonB-dependent receptor plug" evidence="16">
    <location>
        <begin position="53"/>
        <end position="152"/>
    </location>
</feature>
<keyword evidence="6 14" id="KW-0732">Signal</keyword>
<feature type="chain" id="PRO_5045844206" evidence="14">
    <location>
        <begin position="24"/>
        <end position="734"/>
    </location>
</feature>
<dbReference type="CDD" id="cd01347">
    <property type="entry name" value="ligand_gated_channel"/>
    <property type="match status" value="1"/>
</dbReference>
<keyword evidence="9 17" id="KW-0675">Receptor</keyword>
<gene>
    <name evidence="17" type="ORF">U0C82_13625</name>
</gene>
<keyword evidence="10 11" id="KW-0998">Cell outer membrane</keyword>
<keyword evidence="5 11" id="KW-0812">Transmembrane</keyword>
<feature type="region of interest" description="Disordered" evidence="13">
    <location>
        <begin position="266"/>
        <end position="292"/>
    </location>
</feature>
<evidence type="ECO:0000256" key="3">
    <source>
        <dbReference type="ARBA" id="ARBA00022448"/>
    </source>
</evidence>
<organism evidence="17 18">
    <name type="scientific">Fulvimarina uroteuthidis</name>
    <dbReference type="NCBI Taxonomy" id="3098149"/>
    <lineage>
        <taxon>Bacteria</taxon>
        <taxon>Pseudomonadati</taxon>
        <taxon>Pseudomonadota</taxon>
        <taxon>Alphaproteobacteria</taxon>
        <taxon>Hyphomicrobiales</taxon>
        <taxon>Aurantimonadaceae</taxon>
        <taxon>Fulvimarina</taxon>
    </lineage>
</organism>
<dbReference type="Proteomes" id="UP001294412">
    <property type="component" value="Unassembled WGS sequence"/>
</dbReference>
<protein>
    <submittedName>
        <fullName evidence="17">TonB-dependent hemoglobin/transferrin/lactoferrin family receptor</fullName>
    </submittedName>
</protein>
<evidence type="ECO:0000256" key="12">
    <source>
        <dbReference type="RuleBase" id="RU003357"/>
    </source>
</evidence>
<keyword evidence="3 11" id="KW-0813">Transport</keyword>
<dbReference type="InterPro" id="IPR010949">
    <property type="entry name" value="TonB_Hb/transfer/lactofer_rcpt"/>
</dbReference>
<dbReference type="NCBIfam" id="TIGR01785">
    <property type="entry name" value="TonB-hemin"/>
    <property type="match status" value="1"/>
</dbReference>
<evidence type="ECO:0000256" key="7">
    <source>
        <dbReference type="ARBA" id="ARBA00023077"/>
    </source>
</evidence>
<evidence type="ECO:0000256" key="6">
    <source>
        <dbReference type="ARBA" id="ARBA00022729"/>
    </source>
</evidence>
<name>A0ABU5I461_9HYPH</name>
<evidence type="ECO:0000256" key="11">
    <source>
        <dbReference type="PROSITE-ProRule" id="PRU01360"/>
    </source>
</evidence>
<evidence type="ECO:0000256" key="10">
    <source>
        <dbReference type="ARBA" id="ARBA00023237"/>
    </source>
</evidence>
<dbReference type="InterPro" id="IPR039426">
    <property type="entry name" value="TonB-dep_rcpt-like"/>
</dbReference>
<dbReference type="PROSITE" id="PS52016">
    <property type="entry name" value="TONB_DEPENDENT_REC_3"/>
    <property type="match status" value="1"/>
</dbReference>
<dbReference type="EMBL" id="JAXLPB010000004">
    <property type="protein sequence ID" value="MDY8110177.1"/>
    <property type="molecule type" value="Genomic_DNA"/>
</dbReference>
<dbReference type="RefSeq" id="WP_322187699.1">
    <property type="nucleotide sequence ID" value="NZ_JAXLPB010000004.1"/>
</dbReference>
<keyword evidence="7 12" id="KW-0798">TonB box</keyword>
<dbReference type="SUPFAM" id="SSF56935">
    <property type="entry name" value="Porins"/>
    <property type="match status" value="1"/>
</dbReference>
<keyword evidence="4 11" id="KW-1134">Transmembrane beta strand</keyword>
<feature type="signal peptide" evidence="14">
    <location>
        <begin position="1"/>
        <end position="23"/>
    </location>
</feature>
<sequence>MRIWNMAMATVAVGGLTAASAGAQTALPASVLLDTVTVEASGGSAGGGVGGTVTTSTTTREVIENRLIEGLDDVARVEAGVTFDRANRSINIRGLAGPRVLTTVDGIRVPYLFDVTRGAVGGPDAFDFNTLSSFDLTRGADPLLGSGALGGVLALDTLDPDDLLPGERRLGGVTKTGYDSIDDSWFNATAAAARFGQTSVLLQGGYRGGNEIETQGLLDTFGSTRTAPNPLDYDQYNGLAKIHHHVEGGHRFGIAGEIFHREDEIDARTSQSLSDPAVRGSGNYRPGDYTTRSEVERRRVSLSYDYEAPDFGAGWADGASAVLYWQNVERLDGVDAVRSVSVVGPFTRQNAIEEETVGLNAHAVRGFETGLFSHILTVGTEMRISTSDQYASGADACALGRRQDVFSCRFLKTNQADTPKIEGRAVGLFAENEIGMLNGRMRVTPGLRFDWYEERPELTDAYRRNEDFDGTLPPSSSGTEVSPKLTIAYDLLPGLTTHVSYLEGFRAPTVGELYSRFGGVGTYLRAGNPNLEAETSRGLEAGLELRRETYGAYVNLFRTDYDDFIDVVQIAPPGGEYPIAGVSSYINIPEARISGVEAGGHISFGDGWRARGSLAYMEGENITDGTYLDSVAPLTGLLGLGYERRDWGGEISARLAGARDKVDEGFEAPGYGVLDVTAWYAPERIPGLKVGGGVFNILDKTYYDALNVPDVRSQPDIFYSEAGRSFKLNVAYSF</sequence>
<dbReference type="PANTHER" id="PTHR30069:SF29">
    <property type="entry name" value="HEMOGLOBIN AND HEMOGLOBIN-HAPTOGLOBIN-BINDING PROTEIN 1-RELATED"/>
    <property type="match status" value="1"/>
</dbReference>
<dbReference type="Pfam" id="PF07715">
    <property type="entry name" value="Plug"/>
    <property type="match status" value="1"/>
</dbReference>
<evidence type="ECO:0000256" key="8">
    <source>
        <dbReference type="ARBA" id="ARBA00023136"/>
    </source>
</evidence>
<keyword evidence="8 11" id="KW-0472">Membrane</keyword>
<evidence type="ECO:0000256" key="4">
    <source>
        <dbReference type="ARBA" id="ARBA00022452"/>
    </source>
</evidence>
<comment type="similarity">
    <text evidence="2 11 12">Belongs to the TonB-dependent receptor family.</text>
</comment>
<evidence type="ECO:0000256" key="13">
    <source>
        <dbReference type="SAM" id="MobiDB-lite"/>
    </source>
</evidence>
<comment type="subcellular location">
    <subcellularLocation>
        <location evidence="1 11">Cell outer membrane</location>
        <topology evidence="1 11">Multi-pass membrane protein</topology>
    </subcellularLocation>
</comment>
<evidence type="ECO:0000256" key="2">
    <source>
        <dbReference type="ARBA" id="ARBA00009810"/>
    </source>
</evidence>
<dbReference type="InterPro" id="IPR036942">
    <property type="entry name" value="Beta-barrel_TonB_sf"/>
</dbReference>
<dbReference type="InterPro" id="IPR011276">
    <property type="entry name" value="TonB_haem/Hb_rcpt"/>
</dbReference>
<keyword evidence="18" id="KW-1185">Reference proteome</keyword>
<dbReference type="Gene3D" id="2.170.130.10">
    <property type="entry name" value="TonB-dependent receptor, plug domain"/>
    <property type="match status" value="1"/>
</dbReference>